<dbReference type="EMBL" id="AMZN01000093">
    <property type="protein sequence ID" value="ELR68765.1"/>
    <property type="molecule type" value="Genomic_DNA"/>
</dbReference>
<accession>L8JJ00</accession>
<dbReference type="Proteomes" id="UP000011135">
    <property type="component" value="Unassembled WGS sequence"/>
</dbReference>
<evidence type="ECO:0008006" key="3">
    <source>
        <dbReference type="Google" id="ProtNLM"/>
    </source>
</evidence>
<gene>
    <name evidence="1" type="ORF">C900_05861</name>
</gene>
<keyword evidence="2" id="KW-1185">Reference proteome</keyword>
<proteinExistence type="predicted"/>
<evidence type="ECO:0000313" key="1">
    <source>
        <dbReference type="EMBL" id="ELR68765.1"/>
    </source>
</evidence>
<dbReference type="RefSeq" id="WP_009582937.1">
    <property type="nucleotide sequence ID" value="NZ_AMZN01000093.1"/>
</dbReference>
<reference evidence="1 2" key="1">
    <citation type="submission" date="2012-12" db="EMBL/GenBank/DDBJ databases">
        <title>Genome assembly of Fulvivirga imtechensis AK7.</title>
        <authorList>
            <person name="Nupur N."/>
            <person name="Khatri I."/>
            <person name="Kumar R."/>
            <person name="Subramanian S."/>
            <person name="Pinnaka A."/>
        </authorList>
    </citation>
    <scope>NUCLEOTIDE SEQUENCE [LARGE SCALE GENOMIC DNA]</scope>
    <source>
        <strain evidence="1 2">AK7</strain>
    </source>
</reference>
<protein>
    <recommendedName>
        <fullName evidence="3">Secretion system C-terminal sorting domain-containing protein</fullName>
    </recommendedName>
</protein>
<dbReference type="OrthoDB" id="2985529at2"/>
<dbReference type="InterPro" id="IPR026444">
    <property type="entry name" value="Secre_tail"/>
</dbReference>
<dbReference type="NCBIfam" id="TIGR04183">
    <property type="entry name" value="Por_Secre_tail"/>
    <property type="match status" value="1"/>
</dbReference>
<name>L8JJ00_9BACT</name>
<sequence>MNFKSLITIILLFVAFGIEAQITENEYEKYWYYRNRLVKEFMVPGLIASCGYDAGGYSIPAEKTFNLRDHSIVWSDGTLFQGYYIGLLATEYRLLKDAGWDTSETEKELYYAMKAYERIDTRSAIKGVEGTPNQCLQNGYFIRDDVEPLIFDDNPVFQKYIRNGNYSFNSKYKEMQATNANPVFVRNLTPDQVQPLMVGFALVKKCIEPDKAYSGYNFVNNAMNYADDIASYLNSVSWFDRNEAGNIMGSDKKTWRTFRTEGHGYITAWAANYVSPQPGGPLSYLSSLSGFRISNMMWALLAQQWLLKRDKLKDYVAGHMGAGIAVGNAGHGWSQFSTHGIVNELDGSARYDFGLYKLLLKYLYNETDHVIDRKWHEDLRQAPCYGIQLAPTNMDENHAYFEGKAPWRAMFKFLGGDERNGDPYNLFKWMEDQGWNPNPIDFQSMGKFNGIDYMLFYNLYCLYYKNVNTAYVGNIPSLMPKFNLKISSNESVTQDLHSYNTVTFSSTLNYSGSRNLSAAENISLKPGFSATASSSNELHFYITGPTNACGDQLDEFGELLNPSSASTQMANKESIGSRMNEELIAEQPVINEVHTKKDKDYKPLDEYLNERATNSKNDVFYTRTEIFPNPFSENEFRVKMFGADDEAEFVLYNNLGERLHFDVVRESFGGISQYQFKVNGSIPDGFYFLQISSNGKQQVVKLLKK</sequence>
<dbReference type="STRING" id="1237149.C900_05861"/>
<organism evidence="1 2">
    <name type="scientific">Fulvivirga imtechensis AK7</name>
    <dbReference type="NCBI Taxonomy" id="1237149"/>
    <lineage>
        <taxon>Bacteria</taxon>
        <taxon>Pseudomonadati</taxon>
        <taxon>Bacteroidota</taxon>
        <taxon>Cytophagia</taxon>
        <taxon>Cytophagales</taxon>
        <taxon>Fulvivirgaceae</taxon>
        <taxon>Fulvivirga</taxon>
    </lineage>
</organism>
<comment type="caution">
    <text evidence="1">The sequence shown here is derived from an EMBL/GenBank/DDBJ whole genome shotgun (WGS) entry which is preliminary data.</text>
</comment>
<evidence type="ECO:0000313" key="2">
    <source>
        <dbReference type="Proteomes" id="UP000011135"/>
    </source>
</evidence>
<dbReference type="AlphaFoldDB" id="L8JJ00"/>
<dbReference type="eggNOG" id="ENOG503452S">
    <property type="taxonomic scope" value="Bacteria"/>
</dbReference>